<gene>
    <name evidence="1" type="ORF">TGEB3V08_LOCUS9185</name>
</gene>
<evidence type="ECO:0000313" key="1">
    <source>
        <dbReference type="EMBL" id="CAD7604585.1"/>
    </source>
</evidence>
<reference evidence="1" key="1">
    <citation type="submission" date="2020-11" db="EMBL/GenBank/DDBJ databases">
        <authorList>
            <person name="Tran Van P."/>
        </authorList>
    </citation>
    <scope>NUCLEOTIDE SEQUENCE</scope>
</reference>
<dbReference type="AlphaFoldDB" id="A0A7R9PQ65"/>
<proteinExistence type="predicted"/>
<dbReference type="EMBL" id="OE844047">
    <property type="protein sequence ID" value="CAD7604585.1"/>
    <property type="molecule type" value="Genomic_DNA"/>
</dbReference>
<accession>A0A7R9PQ65</accession>
<sequence length="305" mass="33748">MEGILEGSVPPGSYTLLQCRTVRIGSYKVVPKEPVIISSLGVRIAVPCTDDENESVPITVDLGEVVKALIYFGRGRGIPVIFLYTLPAVGARVRATLNMDDDTRPYFDPSSADETQRWITLLPESLQEDSKVALKTIFGPLDNVLSELDKEKANDILVRTSPKVHLPPVVRLSKAGPAGLKPWAPALRLEHLTRLAPAKTHSFLAPSWPLVLSRDPLNNPNQSDPVEPASISGIECSMSSLVLRRMMLRCGNIFDSSVLGHNLEDDDSSTEITRSWDNLEDDDDSSTEMTRSWDITWKMMIAQQR</sequence>
<organism evidence="1">
    <name type="scientific">Timema genevievae</name>
    <name type="common">Walking stick</name>
    <dbReference type="NCBI Taxonomy" id="629358"/>
    <lineage>
        <taxon>Eukaryota</taxon>
        <taxon>Metazoa</taxon>
        <taxon>Ecdysozoa</taxon>
        <taxon>Arthropoda</taxon>
        <taxon>Hexapoda</taxon>
        <taxon>Insecta</taxon>
        <taxon>Pterygota</taxon>
        <taxon>Neoptera</taxon>
        <taxon>Polyneoptera</taxon>
        <taxon>Phasmatodea</taxon>
        <taxon>Timematodea</taxon>
        <taxon>Timematoidea</taxon>
        <taxon>Timematidae</taxon>
        <taxon>Timema</taxon>
    </lineage>
</organism>
<name>A0A7R9PQ65_TIMGE</name>
<protein>
    <submittedName>
        <fullName evidence="1">Uncharacterized protein</fullName>
    </submittedName>
</protein>